<accession>A0ABT3Q3B2</accession>
<comment type="caution">
    <text evidence="1">The sequence shown here is derived from an EMBL/GenBank/DDBJ whole genome shotgun (WGS) entry which is preliminary data.</text>
</comment>
<protein>
    <submittedName>
        <fullName evidence="1">DUF2007 domain-containing protein</fullName>
    </submittedName>
</protein>
<dbReference type="Proteomes" id="UP001207337">
    <property type="component" value="Unassembled WGS sequence"/>
</dbReference>
<name>A0ABT3Q3B2_9BACT</name>
<gene>
    <name evidence="1" type="ORF">LQ318_16670</name>
</gene>
<organism evidence="1 2">
    <name type="scientific">Fodinibius salicampi</name>
    <dbReference type="NCBI Taxonomy" id="1920655"/>
    <lineage>
        <taxon>Bacteria</taxon>
        <taxon>Pseudomonadati</taxon>
        <taxon>Balneolota</taxon>
        <taxon>Balneolia</taxon>
        <taxon>Balneolales</taxon>
        <taxon>Balneolaceae</taxon>
        <taxon>Fodinibius</taxon>
    </lineage>
</organism>
<keyword evidence="2" id="KW-1185">Reference proteome</keyword>
<dbReference type="RefSeq" id="WP_265791902.1">
    <property type="nucleotide sequence ID" value="NZ_BAABRS010000006.1"/>
</dbReference>
<dbReference type="EMBL" id="JAJNDC010000006">
    <property type="protein sequence ID" value="MCW9714541.1"/>
    <property type="molecule type" value="Genomic_DNA"/>
</dbReference>
<evidence type="ECO:0000313" key="1">
    <source>
        <dbReference type="EMBL" id="MCW9714541.1"/>
    </source>
</evidence>
<proteinExistence type="predicted"/>
<evidence type="ECO:0000313" key="2">
    <source>
        <dbReference type="Proteomes" id="UP001207337"/>
    </source>
</evidence>
<sequence>MFDGPKPNDIEDWVCVFERGTEYEVEAAKNYLSSLDIPSNILSKRDSAFSLNVGETALVYLYVPKEYEQEAREAIEELDLPSDSNVDQEEE</sequence>
<reference evidence="1 2" key="1">
    <citation type="submission" date="2021-11" db="EMBL/GenBank/DDBJ databases">
        <title>Aliifidinibius sp. nov., a new bacterium isolated from saline soil.</title>
        <authorList>
            <person name="Galisteo C."/>
            <person name="De La Haba R."/>
            <person name="Sanchez-Porro C."/>
            <person name="Ventosa A."/>
        </authorList>
    </citation>
    <scope>NUCLEOTIDE SEQUENCE [LARGE SCALE GENOMIC DNA]</scope>
    <source>
        <strain evidence="1 2">KACC 190600</strain>
    </source>
</reference>